<proteinExistence type="predicted"/>
<accession>A0A3D8VBE0</accession>
<keyword evidence="4" id="KW-1185">Reference proteome</keyword>
<evidence type="ECO:0000313" key="4">
    <source>
        <dbReference type="Proteomes" id="UP000256829"/>
    </source>
</evidence>
<evidence type="ECO:0000313" key="3">
    <source>
        <dbReference type="EMBL" id="RDY66754.1"/>
    </source>
</evidence>
<dbReference type="EMBL" id="QTJR01000007">
    <property type="protein sequence ID" value="RDY66754.1"/>
    <property type="molecule type" value="Genomic_DNA"/>
</dbReference>
<gene>
    <name evidence="3" type="ORF">DX912_11580</name>
</gene>
<evidence type="ECO:0000256" key="1">
    <source>
        <dbReference type="SAM" id="MobiDB-lite"/>
    </source>
</evidence>
<comment type="caution">
    <text evidence="3">The sequence shown here is derived from an EMBL/GenBank/DDBJ whole genome shotgun (WGS) entry which is preliminary data.</text>
</comment>
<protein>
    <submittedName>
        <fullName evidence="3">DUF4124 domain-containing protein</fullName>
    </submittedName>
</protein>
<keyword evidence="2" id="KW-0732">Signal</keyword>
<organism evidence="3 4">
    <name type="scientific">Lysobacter soli</name>
    <dbReference type="NCBI Taxonomy" id="453783"/>
    <lineage>
        <taxon>Bacteria</taxon>
        <taxon>Pseudomonadati</taxon>
        <taxon>Pseudomonadota</taxon>
        <taxon>Gammaproteobacteria</taxon>
        <taxon>Lysobacterales</taxon>
        <taxon>Lysobacteraceae</taxon>
        <taxon>Lysobacter</taxon>
    </lineage>
</organism>
<feature type="compositionally biased region" description="Pro residues" evidence="1">
    <location>
        <begin position="61"/>
        <end position="102"/>
    </location>
</feature>
<feature type="chain" id="PRO_5017789096" evidence="2">
    <location>
        <begin position="23"/>
        <end position="204"/>
    </location>
</feature>
<dbReference type="Proteomes" id="UP000256829">
    <property type="component" value="Unassembled WGS sequence"/>
</dbReference>
<dbReference type="AlphaFoldDB" id="A0A3D8VBE0"/>
<feature type="signal peptide" evidence="2">
    <location>
        <begin position="1"/>
        <end position="22"/>
    </location>
</feature>
<sequence length="204" mass="21372">MRRLHIGTLALSFVLAMPAAHAQLVIYRCTDASGAVTLQNGTPCPKGSKQQKKVMEAPAPAAAPAPVAPPAVSPPPQPAPVVAPAPAPTPPPQAVATPKQPPPALFECRTWDNTRYFGENPQPPPRCAPMQVTGLDGSNAMAGGAACQMMDDQCQPVAETALCDAWRQRVRELDARATFGGGDAVPPEEAERIRRVLADSTCTP</sequence>
<dbReference type="RefSeq" id="WP_115842675.1">
    <property type="nucleotide sequence ID" value="NZ_CP183976.1"/>
</dbReference>
<reference evidence="3 4" key="1">
    <citation type="submission" date="2018-08" db="EMBL/GenBank/DDBJ databases">
        <title>Lysobacter soli KCTC 22011, whole genome shotgun sequence.</title>
        <authorList>
            <person name="Zhang X."/>
            <person name="Feng G."/>
            <person name="Zhu H."/>
        </authorList>
    </citation>
    <scope>NUCLEOTIDE SEQUENCE [LARGE SCALE GENOMIC DNA]</scope>
    <source>
        <strain evidence="3 4">KCTC 22011</strain>
    </source>
</reference>
<feature type="region of interest" description="Disordered" evidence="1">
    <location>
        <begin position="41"/>
        <end position="102"/>
    </location>
</feature>
<evidence type="ECO:0000256" key="2">
    <source>
        <dbReference type="SAM" id="SignalP"/>
    </source>
</evidence>
<name>A0A3D8VBE0_9GAMM</name>